<accession>A0A381SS49</accession>
<evidence type="ECO:0000256" key="1">
    <source>
        <dbReference type="ARBA" id="ARBA00001946"/>
    </source>
</evidence>
<dbReference type="PROSITE" id="PS51462">
    <property type="entry name" value="NUDIX"/>
    <property type="match status" value="1"/>
</dbReference>
<dbReference type="Pfam" id="PF00293">
    <property type="entry name" value="NUDIX"/>
    <property type="match status" value="1"/>
</dbReference>
<comment type="cofactor">
    <cofactor evidence="2">
        <name>Zn(2+)</name>
        <dbReference type="ChEBI" id="CHEBI:29105"/>
    </cofactor>
</comment>
<dbReference type="InterPro" id="IPR050241">
    <property type="entry name" value="NAD-cap_RNA_hydrolase_NudC"/>
</dbReference>
<comment type="similarity">
    <text evidence="3">Belongs to the Nudix hydrolase family. NudC subfamily.</text>
</comment>
<evidence type="ECO:0000313" key="9">
    <source>
        <dbReference type="EMBL" id="SVA06309.1"/>
    </source>
</evidence>
<gene>
    <name evidence="9" type="ORF">METZ01_LOCUS59163</name>
</gene>
<evidence type="ECO:0000259" key="8">
    <source>
        <dbReference type="PROSITE" id="PS51462"/>
    </source>
</evidence>
<feature type="non-terminal residue" evidence="9">
    <location>
        <position position="1"/>
    </location>
</feature>
<keyword evidence="5" id="KW-0378">Hydrolase</keyword>
<dbReference type="PANTHER" id="PTHR42904:SF6">
    <property type="entry name" value="NAD-CAPPED RNA HYDROLASE NUDT12"/>
    <property type="match status" value="1"/>
</dbReference>
<dbReference type="GO" id="GO:0019677">
    <property type="term" value="P:NAD+ catabolic process"/>
    <property type="evidence" value="ECO:0007669"/>
    <property type="project" value="TreeGrafter"/>
</dbReference>
<name>A0A381SS49_9ZZZZ</name>
<comment type="catalytic activity">
    <reaction evidence="7">
        <text>a 5'-end NAD(+)-phospho-ribonucleoside in mRNA + H2O = a 5'-end phospho-adenosine-phospho-ribonucleoside in mRNA + beta-nicotinamide D-ribonucleotide + 2 H(+)</text>
        <dbReference type="Rhea" id="RHEA:60876"/>
        <dbReference type="Rhea" id="RHEA-COMP:15698"/>
        <dbReference type="Rhea" id="RHEA-COMP:15719"/>
        <dbReference type="ChEBI" id="CHEBI:14649"/>
        <dbReference type="ChEBI" id="CHEBI:15377"/>
        <dbReference type="ChEBI" id="CHEBI:15378"/>
        <dbReference type="ChEBI" id="CHEBI:144029"/>
        <dbReference type="ChEBI" id="CHEBI:144051"/>
    </reaction>
    <physiologicalReaction direction="left-to-right" evidence="7">
        <dbReference type="Rhea" id="RHEA:60877"/>
    </physiologicalReaction>
</comment>
<evidence type="ECO:0000256" key="2">
    <source>
        <dbReference type="ARBA" id="ARBA00001947"/>
    </source>
</evidence>
<protein>
    <recommendedName>
        <fullName evidence="8">Nudix hydrolase domain-containing protein</fullName>
    </recommendedName>
</protein>
<dbReference type="GO" id="GO:0046872">
    <property type="term" value="F:metal ion binding"/>
    <property type="evidence" value="ECO:0007669"/>
    <property type="project" value="UniProtKB-KW"/>
</dbReference>
<dbReference type="GO" id="GO:0035529">
    <property type="term" value="F:NADH pyrophosphatase activity"/>
    <property type="evidence" value="ECO:0007669"/>
    <property type="project" value="TreeGrafter"/>
</dbReference>
<keyword evidence="4" id="KW-0479">Metal-binding</keyword>
<dbReference type="Gene3D" id="3.90.79.10">
    <property type="entry name" value="Nucleoside Triphosphate Pyrophosphohydrolase"/>
    <property type="match status" value="1"/>
</dbReference>
<dbReference type="InterPro" id="IPR015797">
    <property type="entry name" value="NUDIX_hydrolase-like_dom_sf"/>
</dbReference>
<sequence length="171" mass="19312">VTSSYQYCPLCRAVLTVRNLGGRDRQVCSQDGCSFVHWGNPVPVVAGIVERDNCVVLVRSQGWPEDWYGLVTGFLEAGEKPEEAILREVHEELGIDARHSYFVGTYSFEEQNQIIFAYHLYGGSGAVRLCQEELVAYKEVPIEKLRPWSRGTGPALRDWLASRGYHPLPLR</sequence>
<dbReference type="PANTHER" id="PTHR42904">
    <property type="entry name" value="NUDIX HYDROLASE, NUDC SUBFAMILY"/>
    <property type="match status" value="1"/>
</dbReference>
<evidence type="ECO:0000256" key="4">
    <source>
        <dbReference type="ARBA" id="ARBA00022723"/>
    </source>
</evidence>
<dbReference type="AlphaFoldDB" id="A0A381SS49"/>
<dbReference type="EMBL" id="UINC01003436">
    <property type="protein sequence ID" value="SVA06309.1"/>
    <property type="molecule type" value="Genomic_DNA"/>
</dbReference>
<evidence type="ECO:0000256" key="3">
    <source>
        <dbReference type="ARBA" id="ARBA00009595"/>
    </source>
</evidence>
<evidence type="ECO:0000256" key="7">
    <source>
        <dbReference type="ARBA" id="ARBA00023679"/>
    </source>
</evidence>
<dbReference type="SUPFAM" id="SSF55811">
    <property type="entry name" value="Nudix"/>
    <property type="match status" value="1"/>
</dbReference>
<evidence type="ECO:0000256" key="5">
    <source>
        <dbReference type="ARBA" id="ARBA00022801"/>
    </source>
</evidence>
<dbReference type="InterPro" id="IPR020084">
    <property type="entry name" value="NUDIX_hydrolase_CS"/>
</dbReference>
<feature type="domain" description="Nudix hydrolase" evidence="8">
    <location>
        <begin position="40"/>
        <end position="162"/>
    </location>
</feature>
<dbReference type="GO" id="GO:0006742">
    <property type="term" value="P:NADP+ catabolic process"/>
    <property type="evidence" value="ECO:0007669"/>
    <property type="project" value="TreeGrafter"/>
</dbReference>
<dbReference type="InterPro" id="IPR000086">
    <property type="entry name" value="NUDIX_hydrolase_dom"/>
</dbReference>
<evidence type="ECO:0000256" key="6">
    <source>
        <dbReference type="ARBA" id="ARBA00022842"/>
    </source>
</evidence>
<comment type="cofactor">
    <cofactor evidence="1">
        <name>Mg(2+)</name>
        <dbReference type="ChEBI" id="CHEBI:18420"/>
    </cofactor>
</comment>
<dbReference type="PROSITE" id="PS00893">
    <property type="entry name" value="NUDIX_BOX"/>
    <property type="match status" value="1"/>
</dbReference>
<organism evidence="9">
    <name type="scientific">marine metagenome</name>
    <dbReference type="NCBI Taxonomy" id="408172"/>
    <lineage>
        <taxon>unclassified sequences</taxon>
        <taxon>metagenomes</taxon>
        <taxon>ecological metagenomes</taxon>
    </lineage>
</organism>
<proteinExistence type="inferred from homology"/>
<dbReference type="GO" id="GO:0005829">
    <property type="term" value="C:cytosol"/>
    <property type="evidence" value="ECO:0007669"/>
    <property type="project" value="TreeGrafter"/>
</dbReference>
<reference evidence="9" key="1">
    <citation type="submission" date="2018-05" db="EMBL/GenBank/DDBJ databases">
        <authorList>
            <person name="Lanie J.A."/>
            <person name="Ng W.-L."/>
            <person name="Kazmierczak K.M."/>
            <person name="Andrzejewski T.M."/>
            <person name="Davidsen T.M."/>
            <person name="Wayne K.J."/>
            <person name="Tettelin H."/>
            <person name="Glass J.I."/>
            <person name="Rusch D."/>
            <person name="Podicherti R."/>
            <person name="Tsui H.-C.T."/>
            <person name="Winkler M.E."/>
        </authorList>
    </citation>
    <scope>NUCLEOTIDE SEQUENCE</scope>
</reference>
<keyword evidence="6" id="KW-0460">Magnesium</keyword>